<dbReference type="OrthoDB" id="1937989at2"/>
<reference evidence="2 3" key="1">
    <citation type="journal article" date="2015" name="Genome Announc.">
        <title>Draft Genome Sequence of Clostridium tyrobutyricum Strain DIVETGP, Isolated from Cow's Milk for Grana Padano Production.</title>
        <authorList>
            <person name="Soggiu A."/>
            <person name="Piras C."/>
            <person name="Gaiarsa S."/>
            <person name="Sassera D."/>
            <person name="Roncada P."/>
            <person name="Bendixen E."/>
            <person name="Brasca M."/>
            <person name="Bonizzi L."/>
        </authorList>
    </citation>
    <scope>NUCLEOTIDE SEQUENCE [LARGE SCALE GENOMIC DNA]</scope>
    <source>
        <strain evidence="2 3">DIVETGP</strain>
    </source>
</reference>
<comment type="caution">
    <text evidence="2">The sequence shown here is derived from an EMBL/GenBank/DDBJ whole genome shotgun (WGS) entry which is preliminary data.</text>
</comment>
<protein>
    <submittedName>
        <fullName evidence="2">Hypothetical membrane protein</fullName>
    </submittedName>
</protein>
<dbReference type="EMBL" id="CBXI010000017">
    <property type="protein sequence ID" value="CDL91062.1"/>
    <property type="molecule type" value="Genomic_DNA"/>
</dbReference>
<keyword evidence="1" id="KW-0812">Transmembrane</keyword>
<evidence type="ECO:0000256" key="1">
    <source>
        <dbReference type="SAM" id="Phobius"/>
    </source>
</evidence>
<feature type="transmembrane region" description="Helical" evidence="1">
    <location>
        <begin position="40"/>
        <end position="59"/>
    </location>
</feature>
<keyword evidence="1" id="KW-0472">Membrane</keyword>
<sequence length="205" mass="24816">MNIDKAVRKQKKSYRIFMLSMSFIFFALPTFLYFSKRYTIFYMIYLMIIEILIFLAVIIRTSNELLSFEYNKYKLVIMLGLKRNKINIICDKIILVDVESYTSQSNALEDFKIIILATSKFRSSKMLPVRLEFLKRYSYIAYEYDKFKMIHPEWNIYYTVIKRGGIKKYLLLNYIYKSCVYAHFTEQAIDKIKYYRDNSDKIKNK</sequence>
<feature type="transmembrane region" description="Helical" evidence="1">
    <location>
        <begin position="16"/>
        <end position="34"/>
    </location>
</feature>
<proteinExistence type="predicted"/>
<name>W6NG93_CLOTY</name>
<dbReference type="RefSeq" id="WP_017751763.1">
    <property type="nucleotide sequence ID" value="NZ_CBXI010000017.1"/>
</dbReference>
<keyword evidence="1" id="KW-1133">Transmembrane helix</keyword>
<dbReference type="Proteomes" id="UP000019482">
    <property type="component" value="Unassembled WGS sequence"/>
</dbReference>
<organism evidence="2 3">
    <name type="scientific">Clostridium tyrobutyricum DIVETGP</name>
    <dbReference type="NCBI Taxonomy" id="1408889"/>
    <lineage>
        <taxon>Bacteria</taxon>
        <taxon>Bacillati</taxon>
        <taxon>Bacillota</taxon>
        <taxon>Clostridia</taxon>
        <taxon>Eubacteriales</taxon>
        <taxon>Clostridiaceae</taxon>
        <taxon>Clostridium</taxon>
    </lineage>
</organism>
<gene>
    <name evidence="2" type="ORF">CTDIVETGP_1132</name>
</gene>
<evidence type="ECO:0000313" key="3">
    <source>
        <dbReference type="Proteomes" id="UP000019482"/>
    </source>
</evidence>
<dbReference type="AlphaFoldDB" id="W6NG93"/>
<keyword evidence="3" id="KW-1185">Reference proteome</keyword>
<accession>W6NG93</accession>
<dbReference type="GeneID" id="29419285"/>
<evidence type="ECO:0000313" key="2">
    <source>
        <dbReference type="EMBL" id="CDL91062.1"/>
    </source>
</evidence>